<dbReference type="KEGG" id="spu:594679"/>
<dbReference type="PANTHER" id="PTHR16821">
    <property type="entry name" value="FRATAXIN"/>
    <property type="match status" value="1"/>
</dbReference>
<dbReference type="OMA" id="INKRWIY"/>
<dbReference type="PRINTS" id="PR00904">
    <property type="entry name" value="FRATAXIN"/>
</dbReference>
<dbReference type="CDD" id="cd00503">
    <property type="entry name" value="Frataxin"/>
    <property type="match status" value="1"/>
</dbReference>
<evidence type="ECO:0000313" key="15">
    <source>
        <dbReference type="Proteomes" id="UP000007110"/>
    </source>
</evidence>
<dbReference type="OrthoDB" id="1897642at2759"/>
<evidence type="ECO:0000256" key="13">
    <source>
        <dbReference type="ARBA" id="ARBA00047990"/>
    </source>
</evidence>
<evidence type="ECO:0000256" key="12">
    <source>
        <dbReference type="ARBA" id="ARBA00023133"/>
    </source>
</evidence>
<dbReference type="PROSITE" id="PS50810">
    <property type="entry name" value="FRATAXIN_2"/>
    <property type="match status" value="1"/>
</dbReference>
<dbReference type="PANTHER" id="PTHR16821:SF2">
    <property type="entry name" value="FRATAXIN, MITOCHONDRIAL"/>
    <property type="match status" value="1"/>
</dbReference>
<keyword evidence="5" id="KW-0813">Transport</keyword>
<dbReference type="AlphaFoldDB" id="A0A7M7RHX3"/>
<evidence type="ECO:0000256" key="11">
    <source>
        <dbReference type="ARBA" id="ARBA00023128"/>
    </source>
</evidence>
<evidence type="ECO:0000256" key="9">
    <source>
        <dbReference type="ARBA" id="ARBA00023004"/>
    </source>
</evidence>
<keyword evidence="7" id="KW-0809">Transit peptide</keyword>
<dbReference type="GO" id="GO:0051537">
    <property type="term" value="F:2 iron, 2 sulfur cluster binding"/>
    <property type="evidence" value="ECO:0000318"/>
    <property type="project" value="GO_Central"/>
</dbReference>
<dbReference type="GO" id="GO:0004322">
    <property type="term" value="F:ferroxidase activity"/>
    <property type="evidence" value="ECO:0007669"/>
    <property type="project" value="UniProtKB-EC"/>
</dbReference>
<dbReference type="EC" id="1.16.3.1" evidence="3"/>
<evidence type="ECO:0000256" key="2">
    <source>
        <dbReference type="ARBA" id="ARBA00008183"/>
    </source>
</evidence>
<dbReference type="SMART" id="SM01219">
    <property type="entry name" value="Frataxin_Cyay"/>
    <property type="match status" value="1"/>
</dbReference>
<dbReference type="GO" id="GO:0006826">
    <property type="term" value="P:iron ion transport"/>
    <property type="evidence" value="ECO:0007669"/>
    <property type="project" value="UniProtKB-KW"/>
</dbReference>
<dbReference type="FunFam" id="3.30.920.10:FF:000002">
    <property type="entry name" value="Frataxin, mitochondrial"/>
    <property type="match status" value="1"/>
</dbReference>
<evidence type="ECO:0000256" key="1">
    <source>
        <dbReference type="ARBA" id="ARBA00004173"/>
    </source>
</evidence>
<dbReference type="RefSeq" id="XP_799205.4">
    <property type="nucleotide sequence ID" value="XM_794112.5"/>
</dbReference>
<dbReference type="Proteomes" id="UP000007110">
    <property type="component" value="Unassembled WGS sequence"/>
</dbReference>
<keyword evidence="12" id="KW-0350">Heme biosynthesis</keyword>
<name>A0A7M7RHX3_STRPU</name>
<dbReference type="GO" id="GO:0016226">
    <property type="term" value="P:iron-sulfur cluster assembly"/>
    <property type="evidence" value="ECO:0000318"/>
    <property type="project" value="GO_Central"/>
</dbReference>
<dbReference type="InterPro" id="IPR017789">
    <property type="entry name" value="Frataxin"/>
</dbReference>
<evidence type="ECO:0000313" key="14">
    <source>
        <dbReference type="EnsemblMetazoa" id="XP_799205"/>
    </source>
</evidence>
<keyword evidence="4" id="KW-0409">Iron storage</keyword>
<dbReference type="EnsemblMetazoa" id="XM_794112">
    <property type="protein sequence ID" value="XP_799205"/>
    <property type="gene ID" value="LOC594679"/>
</dbReference>
<comment type="similarity">
    <text evidence="2">Belongs to the frataxin family.</text>
</comment>
<evidence type="ECO:0000256" key="6">
    <source>
        <dbReference type="ARBA" id="ARBA00022496"/>
    </source>
</evidence>
<dbReference type="InParanoid" id="A0A7M7RHX3"/>
<dbReference type="GO" id="GO:0006783">
    <property type="term" value="P:heme biosynthetic process"/>
    <property type="evidence" value="ECO:0007669"/>
    <property type="project" value="UniProtKB-KW"/>
</dbReference>
<sequence>MYSMMRRLKVSGIPLSQLIHRRAARNVLVEVQNASFQQGTGATHSVLPKDLVFPSSSRISSHYRALTADRYTGFVRYSSGSNEKEELSDLHFEKIVDEALDHLSEFFEILGDSEKCPADFDVLYSSGVLTVAFGQEHGTYVINKQTPNKQIWLSSPTSGPKRYDYINKRWIYVHDGMAIHDLLSEEISKILDSPVDVTEAERWDT</sequence>
<evidence type="ECO:0000256" key="7">
    <source>
        <dbReference type="ARBA" id="ARBA00022946"/>
    </source>
</evidence>
<dbReference type="GO" id="GO:0006879">
    <property type="term" value="P:intracellular iron ion homeostasis"/>
    <property type="evidence" value="ECO:0007669"/>
    <property type="project" value="UniProtKB-KW"/>
</dbReference>
<dbReference type="PROSITE" id="PS01344">
    <property type="entry name" value="FRATAXIN_1"/>
    <property type="match status" value="1"/>
</dbReference>
<evidence type="ECO:0000256" key="4">
    <source>
        <dbReference type="ARBA" id="ARBA00022434"/>
    </source>
</evidence>
<dbReference type="InterPro" id="IPR036524">
    <property type="entry name" value="Frataxin/CyaY_sf"/>
</dbReference>
<reference evidence="15" key="1">
    <citation type="submission" date="2015-02" db="EMBL/GenBank/DDBJ databases">
        <title>Genome sequencing for Strongylocentrotus purpuratus.</title>
        <authorList>
            <person name="Murali S."/>
            <person name="Liu Y."/>
            <person name="Vee V."/>
            <person name="English A."/>
            <person name="Wang M."/>
            <person name="Skinner E."/>
            <person name="Han Y."/>
            <person name="Muzny D.M."/>
            <person name="Worley K.C."/>
            <person name="Gibbs R.A."/>
        </authorList>
    </citation>
    <scope>NUCLEOTIDE SEQUENCE</scope>
</reference>
<dbReference type="InterPro" id="IPR020895">
    <property type="entry name" value="Frataxin_CS"/>
</dbReference>
<comment type="subcellular location">
    <subcellularLocation>
        <location evidence="1">Mitochondrion</location>
    </subcellularLocation>
</comment>
<evidence type="ECO:0000256" key="10">
    <source>
        <dbReference type="ARBA" id="ARBA00023065"/>
    </source>
</evidence>
<proteinExistence type="inferred from homology"/>
<evidence type="ECO:0000256" key="3">
    <source>
        <dbReference type="ARBA" id="ARBA00013107"/>
    </source>
</evidence>
<dbReference type="NCBIfam" id="TIGR03421">
    <property type="entry name" value="FeS_CyaY"/>
    <property type="match status" value="1"/>
</dbReference>
<accession>A0A7M7RHX3</accession>
<evidence type="ECO:0000256" key="8">
    <source>
        <dbReference type="ARBA" id="ARBA00023002"/>
    </source>
</evidence>
<protein>
    <recommendedName>
        <fullName evidence="3">ferroxidase</fullName>
        <ecNumber evidence="3">1.16.3.1</ecNumber>
    </recommendedName>
</protein>
<dbReference type="GO" id="GO:0008198">
    <property type="term" value="F:ferrous iron binding"/>
    <property type="evidence" value="ECO:0000318"/>
    <property type="project" value="GO_Central"/>
</dbReference>
<dbReference type="GO" id="GO:0034986">
    <property type="term" value="F:iron chaperone activity"/>
    <property type="evidence" value="ECO:0000318"/>
    <property type="project" value="GO_Central"/>
</dbReference>
<dbReference type="Pfam" id="PF01491">
    <property type="entry name" value="Frataxin_Cyay"/>
    <property type="match status" value="1"/>
</dbReference>
<dbReference type="Gene3D" id="3.30.920.10">
    <property type="entry name" value="Frataxin/CyaY"/>
    <property type="match status" value="1"/>
</dbReference>
<dbReference type="GeneID" id="594679"/>
<dbReference type="GO" id="GO:0008199">
    <property type="term" value="F:ferric iron binding"/>
    <property type="evidence" value="ECO:0000318"/>
    <property type="project" value="GO_Central"/>
</dbReference>
<reference evidence="14" key="2">
    <citation type="submission" date="2021-01" db="UniProtKB">
        <authorList>
            <consortium name="EnsemblMetazoa"/>
        </authorList>
    </citation>
    <scope>IDENTIFICATION</scope>
</reference>
<evidence type="ECO:0000256" key="5">
    <source>
        <dbReference type="ARBA" id="ARBA00022448"/>
    </source>
</evidence>
<dbReference type="GO" id="GO:0005739">
    <property type="term" value="C:mitochondrion"/>
    <property type="evidence" value="ECO:0000318"/>
    <property type="project" value="GO_Central"/>
</dbReference>
<keyword evidence="9" id="KW-0408">Iron</keyword>
<keyword evidence="8" id="KW-0560">Oxidoreductase</keyword>
<dbReference type="NCBIfam" id="TIGR03422">
    <property type="entry name" value="mito_frataxin"/>
    <property type="match status" value="1"/>
</dbReference>
<organism evidence="14 15">
    <name type="scientific">Strongylocentrotus purpuratus</name>
    <name type="common">Purple sea urchin</name>
    <dbReference type="NCBI Taxonomy" id="7668"/>
    <lineage>
        <taxon>Eukaryota</taxon>
        <taxon>Metazoa</taxon>
        <taxon>Echinodermata</taxon>
        <taxon>Eleutherozoa</taxon>
        <taxon>Echinozoa</taxon>
        <taxon>Echinoidea</taxon>
        <taxon>Euechinoidea</taxon>
        <taxon>Echinacea</taxon>
        <taxon>Camarodonta</taxon>
        <taxon>Echinidea</taxon>
        <taxon>Strongylocentrotidae</taxon>
        <taxon>Strongylocentrotus</taxon>
    </lineage>
</organism>
<keyword evidence="6" id="KW-0410">Iron transport</keyword>
<dbReference type="SUPFAM" id="SSF55387">
    <property type="entry name" value="Frataxin/Nqo15-like"/>
    <property type="match status" value="1"/>
</dbReference>
<keyword evidence="15" id="KW-1185">Reference proteome</keyword>
<dbReference type="InterPro" id="IPR002908">
    <property type="entry name" value="Frataxin/CyaY"/>
</dbReference>
<keyword evidence="10" id="KW-0406">Ion transport</keyword>
<comment type="catalytic activity">
    <reaction evidence="13">
        <text>4 Fe(2+) + O2 + 4 H(+) = 4 Fe(3+) + 2 H2O</text>
        <dbReference type="Rhea" id="RHEA:11148"/>
        <dbReference type="ChEBI" id="CHEBI:15377"/>
        <dbReference type="ChEBI" id="CHEBI:15378"/>
        <dbReference type="ChEBI" id="CHEBI:15379"/>
        <dbReference type="ChEBI" id="CHEBI:29033"/>
        <dbReference type="ChEBI" id="CHEBI:29034"/>
        <dbReference type="EC" id="1.16.3.1"/>
    </reaction>
</comment>
<keyword evidence="11" id="KW-0496">Mitochondrion</keyword>